<proteinExistence type="predicted"/>
<dbReference type="PANTHER" id="PTHR31973">
    <property type="entry name" value="POLYPROTEIN, PUTATIVE-RELATED"/>
    <property type="match status" value="1"/>
</dbReference>
<accession>A0A9R1VC48</accession>
<name>A0A9R1VC48_LACSA</name>
<dbReference type="EMBL" id="NBSK02000005">
    <property type="protein sequence ID" value="KAJ0203611.1"/>
    <property type="molecule type" value="Genomic_DNA"/>
</dbReference>
<dbReference type="PANTHER" id="PTHR31973:SF190">
    <property type="entry name" value="MULE TRANSPOSASE DOMAIN-CONTAINING PROTEIN"/>
    <property type="match status" value="1"/>
</dbReference>
<dbReference type="AlphaFoldDB" id="A0A9R1VC48"/>
<reference evidence="2 3" key="1">
    <citation type="journal article" date="2017" name="Nat. Commun.">
        <title>Genome assembly with in vitro proximity ligation data and whole-genome triplication in lettuce.</title>
        <authorList>
            <person name="Reyes-Chin-Wo S."/>
            <person name="Wang Z."/>
            <person name="Yang X."/>
            <person name="Kozik A."/>
            <person name="Arikit S."/>
            <person name="Song C."/>
            <person name="Xia L."/>
            <person name="Froenicke L."/>
            <person name="Lavelle D.O."/>
            <person name="Truco M.J."/>
            <person name="Xia R."/>
            <person name="Zhu S."/>
            <person name="Xu C."/>
            <person name="Xu H."/>
            <person name="Xu X."/>
            <person name="Cox K."/>
            <person name="Korf I."/>
            <person name="Meyers B.C."/>
            <person name="Michelmore R.W."/>
        </authorList>
    </citation>
    <scope>NUCLEOTIDE SEQUENCE [LARGE SCALE GENOMIC DNA]</scope>
    <source>
        <strain evidence="3">cv. Salinas</strain>
        <tissue evidence="2">Seedlings</tissue>
    </source>
</reference>
<feature type="region of interest" description="Disordered" evidence="1">
    <location>
        <begin position="193"/>
        <end position="261"/>
    </location>
</feature>
<protein>
    <submittedName>
        <fullName evidence="2">Uncharacterized protein</fullName>
    </submittedName>
</protein>
<gene>
    <name evidence="2" type="ORF">LSAT_V11C500260030</name>
</gene>
<sequence length="261" mass="29249">MDCLLKNLCEVFNSKLKHGRDKPIISCLEYIRVYLMKRHCIVQKEIDKCKSILTPTATTILDTIKTVASKYRALFCGSRKYQVTGMMFDQYVVNLKERTCSCRHGVCAIWKHIQTGEKAQQPEYWVHPCYKLETWRAMYSNKIDPINGRNMPKKKRRRAIDEPINQSTNLSRKFLIVTCSKCHNKGYNSRTCKGQGGAVGGSSQGGVGRSSKDAVGGTSQGLVGGSSEAAMGGLRENKMDKGKKPQVQKVGPKLSWIHIKA</sequence>
<comment type="caution">
    <text evidence="2">The sequence shown here is derived from an EMBL/GenBank/DDBJ whole genome shotgun (WGS) entry which is preliminary data.</text>
</comment>
<evidence type="ECO:0000256" key="1">
    <source>
        <dbReference type="SAM" id="MobiDB-lite"/>
    </source>
</evidence>
<dbReference type="Proteomes" id="UP000235145">
    <property type="component" value="Unassembled WGS sequence"/>
</dbReference>
<feature type="compositionally biased region" description="Gly residues" evidence="1">
    <location>
        <begin position="194"/>
        <end position="208"/>
    </location>
</feature>
<evidence type="ECO:0000313" key="2">
    <source>
        <dbReference type="EMBL" id="KAJ0203611.1"/>
    </source>
</evidence>
<organism evidence="2 3">
    <name type="scientific">Lactuca sativa</name>
    <name type="common">Garden lettuce</name>
    <dbReference type="NCBI Taxonomy" id="4236"/>
    <lineage>
        <taxon>Eukaryota</taxon>
        <taxon>Viridiplantae</taxon>
        <taxon>Streptophyta</taxon>
        <taxon>Embryophyta</taxon>
        <taxon>Tracheophyta</taxon>
        <taxon>Spermatophyta</taxon>
        <taxon>Magnoliopsida</taxon>
        <taxon>eudicotyledons</taxon>
        <taxon>Gunneridae</taxon>
        <taxon>Pentapetalae</taxon>
        <taxon>asterids</taxon>
        <taxon>campanulids</taxon>
        <taxon>Asterales</taxon>
        <taxon>Asteraceae</taxon>
        <taxon>Cichorioideae</taxon>
        <taxon>Cichorieae</taxon>
        <taxon>Lactucinae</taxon>
        <taxon>Lactuca</taxon>
    </lineage>
</organism>
<evidence type="ECO:0000313" key="3">
    <source>
        <dbReference type="Proteomes" id="UP000235145"/>
    </source>
</evidence>
<keyword evidence="3" id="KW-1185">Reference proteome</keyword>